<keyword evidence="3" id="KW-1185">Reference proteome</keyword>
<feature type="compositionally biased region" description="Gly residues" evidence="1">
    <location>
        <begin position="1"/>
        <end position="11"/>
    </location>
</feature>
<proteinExistence type="predicted"/>
<gene>
    <name evidence="2" type="ORF">EGX47_12075</name>
</gene>
<evidence type="ECO:0000313" key="2">
    <source>
        <dbReference type="EMBL" id="AYW91965.1"/>
    </source>
</evidence>
<accession>A0ABM7AHR7</accession>
<evidence type="ECO:0000256" key="1">
    <source>
        <dbReference type="SAM" id="MobiDB-lite"/>
    </source>
</evidence>
<dbReference type="RefSeq" id="WP_024063460.1">
    <property type="nucleotide sequence ID" value="NZ_AP031366.1"/>
</dbReference>
<evidence type="ECO:0000313" key="3">
    <source>
        <dbReference type="Proteomes" id="UP000268669"/>
    </source>
</evidence>
<name>A0ABM7AHR7_YERPU</name>
<protein>
    <submittedName>
        <fullName evidence="2">Uncharacterized protein</fullName>
    </submittedName>
</protein>
<reference evidence="2" key="1">
    <citation type="submission" date="2018-11" db="EMBL/GenBank/DDBJ databases">
        <title>FDA dAtabase for Regulatory Grade micrObial Sequences (FDA-ARGOS): Supporting development and validation of Infectious Disease Dx tests.</title>
        <authorList>
            <person name="Bliska J."/>
            <person name="Cleland M.-M."/>
            <person name="Tallon L."/>
            <person name="Sadzewicz L."/>
            <person name="Zhao X."/>
            <person name="Vavikolanu K."/>
            <person name="Mehta A."/>
            <person name="Aluvathingal J."/>
            <person name="Nadendla S."/>
            <person name="Yan Y."/>
            <person name="Sichtig H."/>
        </authorList>
    </citation>
    <scope>NUCLEOTIDE SEQUENCE [LARGE SCALE GENOMIC DNA]</scope>
    <source>
        <strain evidence="2">FDAARGOS_581</strain>
    </source>
</reference>
<dbReference type="Proteomes" id="UP000268669">
    <property type="component" value="Chromosome"/>
</dbReference>
<organism evidence="2 3">
    <name type="scientific">Yersinia pseudotuberculosis</name>
    <dbReference type="NCBI Taxonomy" id="633"/>
    <lineage>
        <taxon>Bacteria</taxon>
        <taxon>Pseudomonadati</taxon>
        <taxon>Pseudomonadota</taxon>
        <taxon>Gammaproteobacteria</taxon>
        <taxon>Enterobacterales</taxon>
        <taxon>Yersiniaceae</taxon>
        <taxon>Yersinia</taxon>
    </lineage>
</organism>
<feature type="region of interest" description="Disordered" evidence="1">
    <location>
        <begin position="1"/>
        <end position="22"/>
    </location>
</feature>
<sequence length="77" mass="8908">MKVRGYGGISREGGPLANKRYQGDSRYSQKYLDENNADVIFMADGSKREMHKWQHDKILEYKANNGGRRPPLNKSDY</sequence>
<dbReference type="EMBL" id="CP033713">
    <property type="protein sequence ID" value="AYW91965.1"/>
    <property type="molecule type" value="Genomic_DNA"/>
</dbReference>